<name>A0ABT4PZU4_9MYCO</name>
<comment type="caution">
    <text evidence="1">The sequence shown here is derived from an EMBL/GenBank/DDBJ whole genome shotgun (WGS) entry which is preliminary data.</text>
</comment>
<organism evidence="1 2">
    <name type="scientific">Mycobacterium hippophais</name>
    <dbReference type="NCBI Taxonomy" id="3016340"/>
    <lineage>
        <taxon>Bacteria</taxon>
        <taxon>Bacillati</taxon>
        <taxon>Actinomycetota</taxon>
        <taxon>Actinomycetes</taxon>
        <taxon>Mycobacteriales</taxon>
        <taxon>Mycobacteriaceae</taxon>
        <taxon>Mycobacterium</taxon>
    </lineage>
</organism>
<dbReference type="Proteomes" id="UP001142153">
    <property type="component" value="Unassembled WGS sequence"/>
</dbReference>
<dbReference type="RefSeq" id="WP_269896589.1">
    <property type="nucleotide sequence ID" value="NZ_JAPZPY010000015.1"/>
</dbReference>
<proteinExistence type="predicted"/>
<sequence length="225" mass="25737">MAEPARASADGYADALAFEAPYLIEKLVKDHVAESVDHAELLFREIKRYFVVTECDAGVTWSMYSLEVDAVWHQFVLFTRQYIDYCRAHFRGYIQHAPSNAPKIRLAAVREPSTFEMFAQRYAQLFDESLPDVWYDDRNVTLARRILFSRADDLTLRDGDDGMVELLDSHGEPIFAVDPVARAALEFMADVRHFFVRELPGDLDDDQRIALVSVMVENRILALAA</sequence>
<keyword evidence="2" id="KW-1185">Reference proteome</keyword>
<accession>A0ABT4PZU4</accession>
<reference evidence="1" key="1">
    <citation type="submission" date="2022-12" db="EMBL/GenBank/DDBJ databases">
        <authorList>
            <person name="Deng Y."/>
            <person name="Zhang Y.-Q."/>
        </authorList>
    </citation>
    <scope>NUCLEOTIDE SEQUENCE</scope>
    <source>
        <strain evidence="1">CPCC 205372</strain>
    </source>
</reference>
<protein>
    <submittedName>
        <fullName evidence="1">Uncharacterized protein</fullName>
    </submittedName>
</protein>
<evidence type="ECO:0000313" key="2">
    <source>
        <dbReference type="Proteomes" id="UP001142153"/>
    </source>
</evidence>
<evidence type="ECO:0000313" key="1">
    <source>
        <dbReference type="EMBL" id="MCZ8382106.1"/>
    </source>
</evidence>
<dbReference type="EMBL" id="JAPZPY010000015">
    <property type="protein sequence ID" value="MCZ8382106.1"/>
    <property type="molecule type" value="Genomic_DNA"/>
</dbReference>
<gene>
    <name evidence="1" type="ORF">O6P37_24875</name>
</gene>